<feature type="repeat" description="TPR" evidence="1">
    <location>
        <begin position="278"/>
        <end position="311"/>
    </location>
</feature>
<sequence length="320" mass="36327">MNAETQHDTTHASSEHGQTMHEPTAPAQENALTDTLPIVDPMFIEADVPESVVAQIRAQLEADEQIFVLFRLNAPQTFPTEAGKTEKNPLWMVITGTRLFLLALSAEGRVYSEIRDQQTVIEYQNGLSRDVIKIADTSLATGFWEGSKRKFLKEAVNLFPLPEYEKYLYLANMYLKDNQGEQAIPLLRKSLACVPTINASLLLVHILAQTDQREEALEVLHEALQRTEAASLLHETQRLFADDVKMLLYLAASFEDHQQWDVCITIYQSLLRKTPDFDLYYLKLGEMYTATHDSEAALPAYQRFITLRTESEKSAQGDFL</sequence>
<evidence type="ECO:0000313" key="3">
    <source>
        <dbReference type="EMBL" id="MBD3326183.1"/>
    </source>
</evidence>
<dbReference type="AlphaFoldDB" id="A0A9D5JXR0"/>
<dbReference type="InterPro" id="IPR011990">
    <property type="entry name" value="TPR-like_helical_dom_sf"/>
</dbReference>
<feature type="region of interest" description="Disordered" evidence="2">
    <location>
        <begin position="1"/>
        <end position="23"/>
    </location>
</feature>
<organism evidence="3 4">
    <name type="scientific">candidate division KSB3 bacterium</name>
    <dbReference type="NCBI Taxonomy" id="2044937"/>
    <lineage>
        <taxon>Bacteria</taxon>
        <taxon>candidate division KSB3</taxon>
    </lineage>
</organism>
<evidence type="ECO:0000256" key="1">
    <source>
        <dbReference type="PROSITE-ProRule" id="PRU00339"/>
    </source>
</evidence>
<dbReference type="SMART" id="SM00028">
    <property type="entry name" value="TPR"/>
    <property type="match status" value="3"/>
</dbReference>
<reference evidence="3" key="1">
    <citation type="submission" date="2019-11" db="EMBL/GenBank/DDBJ databases">
        <title>Microbial mats filling the niche in hypersaline microbial mats.</title>
        <authorList>
            <person name="Wong H.L."/>
            <person name="Macleod F.I."/>
            <person name="White R.A. III"/>
            <person name="Burns B.P."/>
        </authorList>
    </citation>
    <scope>NUCLEOTIDE SEQUENCE</scope>
    <source>
        <strain evidence="3">Rbin_158</strain>
    </source>
</reference>
<dbReference type="InterPro" id="IPR019734">
    <property type="entry name" value="TPR_rpt"/>
</dbReference>
<gene>
    <name evidence="3" type="ORF">GF339_16470</name>
</gene>
<proteinExistence type="predicted"/>
<feature type="compositionally biased region" description="Basic and acidic residues" evidence="2">
    <location>
        <begin position="1"/>
        <end position="14"/>
    </location>
</feature>
<dbReference type="EMBL" id="WJJP01000533">
    <property type="protein sequence ID" value="MBD3326183.1"/>
    <property type="molecule type" value="Genomic_DNA"/>
</dbReference>
<dbReference type="PROSITE" id="PS50005">
    <property type="entry name" value="TPR"/>
    <property type="match status" value="1"/>
</dbReference>
<evidence type="ECO:0008006" key="5">
    <source>
        <dbReference type="Google" id="ProtNLM"/>
    </source>
</evidence>
<dbReference type="SUPFAM" id="SSF48452">
    <property type="entry name" value="TPR-like"/>
    <property type="match status" value="1"/>
</dbReference>
<accession>A0A9D5JXR0</accession>
<evidence type="ECO:0000313" key="4">
    <source>
        <dbReference type="Proteomes" id="UP000649604"/>
    </source>
</evidence>
<evidence type="ECO:0000256" key="2">
    <source>
        <dbReference type="SAM" id="MobiDB-lite"/>
    </source>
</evidence>
<feature type="non-terminal residue" evidence="3">
    <location>
        <position position="320"/>
    </location>
</feature>
<dbReference type="Gene3D" id="1.25.40.10">
    <property type="entry name" value="Tetratricopeptide repeat domain"/>
    <property type="match status" value="2"/>
</dbReference>
<protein>
    <recommendedName>
        <fullName evidence="5">Tetratricopeptide repeat protein</fullName>
    </recommendedName>
</protein>
<keyword evidence="1" id="KW-0802">TPR repeat</keyword>
<comment type="caution">
    <text evidence="3">The sequence shown here is derived from an EMBL/GenBank/DDBJ whole genome shotgun (WGS) entry which is preliminary data.</text>
</comment>
<name>A0A9D5JXR0_9BACT</name>
<dbReference type="Proteomes" id="UP000649604">
    <property type="component" value="Unassembled WGS sequence"/>
</dbReference>